<dbReference type="CDD" id="cd00293">
    <property type="entry name" value="USP-like"/>
    <property type="match status" value="1"/>
</dbReference>
<dbReference type="Pfam" id="PF00582">
    <property type="entry name" value="Usp"/>
    <property type="match status" value="1"/>
</dbReference>
<dbReference type="GeneID" id="95774102"/>
<evidence type="ECO:0000313" key="3">
    <source>
        <dbReference type="EMBL" id="TLX43265.1"/>
    </source>
</evidence>
<dbReference type="PANTHER" id="PTHR46268:SF15">
    <property type="entry name" value="UNIVERSAL STRESS PROTEIN HP_0031"/>
    <property type="match status" value="1"/>
</dbReference>
<evidence type="ECO:0000313" key="4">
    <source>
        <dbReference type="Proteomes" id="UP000305131"/>
    </source>
</evidence>
<comment type="similarity">
    <text evidence="1">Belongs to the universal stress protein A family.</text>
</comment>
<dbReference type="InterPro" id="IPR006015">
    <property type="entry name" value="Universal_stress_UspA"/>
</dbReference>
<comment type="caution">
    <text evidence="3">The sequence shown here is derived from an EMBL/GenBank/DDBJ whole genome shotgun (WGS) entry which is preliminary data.</text>
</comment>
<name>A0A6C1KGE1_XANAU</name>
<gene>
    <name evidence="3" type="ORF">FBQ73_11615</name>
</gene>
<dbReference type="PANTHER" id="PTHR46268">
    <property type="entry name" value="STRESS RESPONSE PROTEIN NHAX"/>
    <property type="match status" value="1"/>
</dbReference>
<proteinExistence type="inferred from homology"/>
<dbReference type="RefSeq" id="WP_138399619.1">
    <property type="nucleotide sequence ID" value="NZ_JBAFVI010000002.1"/>
</dbReference>
<sequence>MMKSALLLLGESPSSIAASAYARRLAKSKAAHLTGLAGIDLAFIEAPMPGTIGGAAYHAQMETGLKAEAAKTSQRLEETFRLDCVADGLAPTSLSFAGDPFERVTALSAACDLVIAGHDVSFRGMKSEVNSQVLAQLLYATPRPVLVCPDAFRPEGDVMVAYDGSLPAMRALQLFALCGGWANRHVHVVSVDPQVEMAERLTRDAAAYLRRHGYDVALDPIASSEAPSAVIQAYAARSEIEMLVMGAYGHRGLKEFLFGSTTQNIIGEPKSCIFIYH</sequence>
<dbReference type="Gene3D" id="3.40.50.12370">
    <property type="match status" value="1"/>
</dbReference>
<reference evidence="3 4" key="1">
    <citation type="submission" date="2019-05" db="EMBL/GenBank/DDBJ databases">
        <authorList>
            <person name="Zhou X."/>
        </authorList>
    </citation>
    <scope>NUCLEOTIDE SEQUENCE [LARGE SCALE GENOMIC DNA]</scope>
    <source>
        <strain evidence="3 4">DSM 432</strain>
    </source>
</reference>
<dbReference type="EMBL" id="VAUP01000022">
    <property type="protein sequence ID" value="TLX43265.1"/>
    <property type="molecule type" value="Genomic_DNA"/>
</dbReference>
<dbReference type="AlphaFoldDB" id="A0A6C1KGE1"/>
<evidence type="ECO:0000256" key="1">
    <source>
        <dbReference type="ARBA" id="ARBA00008791"/>
    </source>
</evidence>
<accession>A0A6C1KGE1</accession>
<dbReference type="InterPro" id="IPR006016">
    <property type="entry name" value="UspA"/>
</dbReference>
<protein>
    <submittedName>
        <fullName evidence="3">Universal stress protein</fullName>
    </submittedName>
</protein>
<dbReference type="Proteomes" id="UP000305131">
    <property type="component" value="Unassembled WGS sequence"/>
</dbReference>
<organism evidence="3 4">
    <name type="scientific">Xanthobacter autotrophicus</name>
    <dbReference type="NCBI Taxonomy" id="280"/>
    <lineage>
        <taxon>Bacteria</taxon>
        <taxon>Pseudomonadati</taxon>
        <taxon>Pseudomonadota</taxon>
        <taxon>Alphaproteobacteria</taxon>
        <taxon>Hyphomicrobiales</taxon>
        <taxon>Xanthobacteraceae</taxon>
        <taxon>Xanthobacter</taxon>
    </lineage>
</organism>
<dbReference type="PRINTS" id="PR01438">
    <property type="entry name" value="UNVRSLSTRESS"/>
</dbReference>
<feature type="domain" description="UspA" evidence="2">
    <location>
        <begin position="158"/>
        <end position="267"/>
    </location>
</feature>
<dbReference type="OrthoDB" id="9804721at2"/>
<dbReference type="SUPFAM" id="SSF52402">
    <property type="entry name" value="Adenine nucleotide alpha hydrolases-like"/>
    <property type="match status" value="2"/>
</dbReference>
<evidence type="ECO:0000259" key="2">
    <source>
        <dbReference type="Pfam" id="PF00582"/>
    </source>
</evidence>